<dbReference type="InterPro" id="IPR005552">
    <property type="entry name" value="Scramblase"/>
</dbReference>
<reference evidence="3" key="1">
    <citation type="submission" date="2013-04" db="EMBL/GenBank/DDBJ databases">
        <authorList>
            <person name="Qu J."/>
            <person name="Murali S.C."/>
            <person name="Bandaranaike D."/>
            <person name="Bellair M."/>
            <person name="Blankenburg K."/>
            <person name="Chao H."/>
            <person name="Dinh H."/>
            <person name="Doddapaneni H."/>
            <person name="Downs B."/>
            <person name="Dugan-Rocha S."/>
            <person name="Elkadiri S."/>
            <person name="Gnanaolivu R.D."/>
            <person name="Hernandez B."/>
            <person name="Javaid M."/>
            <person name="Jayaseelan J.C."/>
            <person name="Lee S."/>
            <person name="Li M."/>
            <person name="Ming W."/>
            <person name="Munidasa M."/>
            <person name="Muniz J."/>
            <person name="Nguyen L."/>
            <person name="Ongeri F."/>
            <person name="Osuji N."/>
            <person name="Pu L.-L."/>
            <person name="Puazo M."/>
            <person name="Qu C."/>
            <person name="Quiroz J."/>
            <person name="Raj R."/>
            <person name="Weissenberger G."/>
            <person name="Xin Y."/>
            <person name="Zou X."/>
            <person name="Han Y."/>
            <person name="Richards S."/>
            <person name="Worley K."/>
            <person name="Muzny D."/>
            <person name="Gibbs R."/>
        </authorList>
    </citation>
    <scope>NUCLEOTIDE SEQUENCE</scope>
    <source>
        <strain evidence="3">Sampled in the wild</strain>
    </source>
</reference>
<dbReference type="GO" id="GO:0017128">
    <property type="term" value="F:phospholipid scramblase activity"/>
    <property type="evidence" value="ECO:0007669"/>
    <property type="project" value="InterPro"/>
</dbReference>
<keyword evidence="4" id="KW-1185">Reference proteome</keyword>
<dbReference type="GO" id="GO:0005886">
    <property type="term" value="C:plasma membrane"/>
    <property type="evidence" value="ECO:0007669"/>
    <property type="project" value="TreeGrafter"/>
</dbReference>
<comment type="similarity">
    <text evidence="1 2">Belongs to the phospholipid scramblase family.</text>
</comment>
<dbReference type="AlphaFoldDB" id="A0A8K0NVA3"/>
<comment type="function">
    <text evidence="2">May mediate accelerated ATP-independent bidirectional transbilayer migration of phospholipids upon binding calcium ions that results in a loss of phospholipid asymmetry in the plasma membrane.</text>
</comment>
<comment type="caution">
    <text evidence="3">The sequence shown here is derived from an EMBL/GenBank/DDBJ whole genome shotgun (WGS) entry which is preliminary data.</text>
</comment>
<name>A0A8K0NVA3_LADFU</name>
<sequence length="211" mass="24259">MIQQTVELLDPAVESENRYVIKVPRGDTIFEVAERSSEWQRAILGSSRSFYLHVFDRSRREVLQLRRRQAACSCCLCHCCCAFVQQVQVYIPPYTLLGSVTQECSLFVPTFLAKNAADDIIYKIEGPSSCIGMNMESTFKILTYDGTREVGSIMNQWNDLHLQHNLRVIFPFEENSDMRAVLLGAAFLLQYMFFESSKKASRLRLSRFNNS</sequence>
<dbReference type="Pfam" id="PF03803">
    <property type="entry name" value="Scramblase"/>
    <property type="match status" value="1"/>
</dbReference>
<dbReference type="OrthoDB" id="444338at2759"/>
<organism evidence="3 4">
    <name type="scientific">Ladona fulva</name>
    <name type="common">Scarce chaser dragonfly</name>
    <name type="synonym">Libellula fulva</name>
    <dbReference type="NCBI Taxonomy" id="123851"/>
    <lineage>
        <taxon>Eukaryota</taxon>
        <taxon>Metazoa</taxon>
        <taxon>Ecdysozoa</taxon>
        <taxon>Arthropoda</taxon>
        <taxon>Hexapoda</taxon>
        <taxon>Insecta</taxon>
        <taxon>Pterygota</taxon>
        <taxon>Palaeoptera</taxon>
        <taxon>Odonata</taxon>
        <taxon>Epiprocta</taxon>
        <taxon>Anisoptera</taxon>
        <taxon>Libelluloidea</taxon>
        <taxon>Libellulidae</taxon>
        <taxon>Ladona</taxon>
    </lineage>
</organism>
<evidence type="ECO:0000256" key="2">
    <source>
        <dbReference type="RuleBase" id="RU363116"/>
    </source>
</evidence>
<keyword evidence="2" id="KW-0106">Calcium</keyword>
<accession>A0A8K0NVA3</accession>
<evidence type="ECO:0000256" key="1">
    <source>
        <dbReference type="ARBA" id="ARBA00005350"/>
    </source>
</evidence>
<comment type="cofactor">
    <cofactor evidence="2">
        <name>Ca(2+)</name>
        <dbReference type="ChEBI" id="CHEBI:29108"/>
    </cofactor>
</comment>
<dbReference type="PANTHER" id="PTHR23248:SF4">
    <property type="entry name" value="PHOSPHOLIPID SCRAMBLASE"/>
    <property type="match status" value="1"/>
</dbReference>
<keyword evidence="2" id="KW-0564">Palmitate</keyword>
<dbReference type="PANTHER" id="PTHR23248">
    <property type="entry name" value="PHOSPHOLIPID SCRAMBLASE-RELATED"/>
    <property type="match status" value="1"/>
</dbReference>
<protein>
    <recommendedName>
        <fullName evidence="2">Phospholipid scramblase</fullName>
    </recommendedName>
</protein>
<reference evidence="3" key="2">
    <citation type="submission" date="2017-10" db="EMBL/GenBank/DDBJ databases">
        <title>Ladona fulva Genome sequencing and assembly.</title>
        <authorList>
            <person name="Murali S."/>
            <person name="Richards S."/>
            <person name="Bandaranaike D."/>
            <person name="Bellair M."/>
            <person name="Blankenburg K."/>
            <person name="Chao H."/>
            <person name="Dinh H."/>
            <person name="Doddapaneni H."/>
            <person name="Dugan-Rocha S."/>
            <person name="Elkadiri S."/>
            <person name="Gnanaolivu R."/>
            <person name="Hernandez B."/>
            <person name="Skinner E."/>
            <person name="Javaid M."/>
            <person name="Lee S."/>
            <person name="Li M."/>
            <person name="Ming W."/>
            <person name="Munidasa M."/>
            <person name="Muniz J."/>
            <person name="Nguyen L."/>
            <person name="Hughes D."/>
            <person name="Osuji N."/>
            <person name="Pu L.-L."/>
            <person name="Puazo M."/>
            <person name="Qu C."/>
            <person name="Quiroz J."/>
            <person name="Raj R."/>
            <person name="Weissenberger G."/>
            <person name="Xin Y."/>
            <person name="Zou X."/>
            <person name="Han Y."/>
            <person name="Worley K."/>
            <person name="Muzny D."/>
            <person name="Gibbs R."/>
        </authorList>
    </citation>
    <scope>NUCLEOTIDE SEQUENCE</scope>
    <source>
        <strain evidence="3">Sampled in the wild</strain>
    </source>
</reference>
<gene>
    <name evidence="3" type="ORF">J437_LFUL000262</name>
</gene>
<proteinExistence type="inferred from homology"/>
<dbReference type="Proteomes" id="UP000792457">
    <property type="component" value="Unassembled WGS sequence"/>
</dbReference>
<dbReference type="EMBL" id="KZ308147">
    <property type="protein sequence ID" value="KAG8222967.1"/>
    <property type="molecule type" value="Genomic_DNA"/>
</dbReference>
<evidence type="ECO:0000313" key="4">
    <source>
        <dbReference type="Proteomes" id="UP000792457"/>
    </source>
</evidence>
<evidence type="ECO:0000313" key="3">
    <source>
        <dbReference type="EMBL" id="KAG8222967.1"/>
    </source>
</evidence>
<keyword evidence="2" id="KW-0449">Lipoprotein</keyword>